<dbReference type="InterPro" id="IPR026408">
    <property type="entry name" value="GG_sam_targ_CFB"/>
</dbReference>
<evidence type="ECO:0000313" key="2">
    <source>
        <dbReference type="Proteomes" id="UP000093197"/>
    </source>
</evidence>
<gene>
    <name evidence="1" type="ORF">AC094_41540</name>
</gene>
<accession>A0A853PKR4</accession>
<name>A0A853PKR4_BACFG</name>
<organism evidence="1 2">
    <name type="scientific">Bacteroides fragilis</name>
    <dbReference type="NCBI Taxonomy" id="817"/>
    <lineage>
        <taxon>Bacteria</taxon>
        <taxon>Pseudomonadati</taxon>
        <taxon>Bacteroidota</taxon>
        <taxon>Bacteroidia</taxon>
        <taxon>Bacteroidales</taxon>
        <taxon>Bacteroidaceae</taxon>
        <taxon>Bacteroides</taxon>
    </lineage>
</organism>
<sequence length="88" mass="9344">MKKLRKLSLHQLDEVELGKRQEGLLFGGGTPGECKCGSCSTTGGAPSQVDNRTFNWRAGYTISGSNPEAECMCKSGAVYNAVSVKPGF</sequence>
<dbReference type="AlphaFoldDB" id="A0A853PKR4"/>
<dbReference type="RefSeq" id="WP_032580536.1">
    <property type="nucleotide sequence ID" value="NZ_LIDT01000044.1"/>
</dbReference>
<evidence type="ECO:0008006" key="3">
    <source>
        <dbReference type="Google" id="ProtNLM"/>
    </source>
</evidence>
<proteinExistence type="predicted"/>
<dbReference type="Proteomes" id="UP000093197">
    <property type="component" value="Unassembled WGS sequence"/>
</dbReference>
<evidence type="ECO:0000313" key="1">
    <source>
        <dbReference type="EMBL" id="OCR27382.1"/>
    </source>
</evidence>
<comment type="caution">
    <text evidence="1">The sequence shown here is derived from an EMBL/GenBank/DDBJ whole genome shotgun (WGS) entry which is preliminary data.</text>
</comment>
<dbReference type="EMBL" id="LIDT01000044">
    <property type="protein sequence ID" value="OCR27382.1"/>
    <property type="molecule type" value="Genomic_DNA"/>
</dbReference>
<reference evidence="1 2" key="1">
    <citation type="journal article" date="2016" name="PLoS ONE">
        <title>Genomic Diversity of Enterotoxigenic Strains of Bacteroides fragilis.</title>
        <authorList>
            <person name="Pierce J.V."/>
            <person name="Bernstein H.D."/>
        </authorList>
    </citation>
    <scope>NUCLEOTIDE SEQUENCE [LARGE SCALE GENOMIC DNA]</scope>
    <source>
        <strain evidence="1 2">20793-3</strain>
    </source>
</reference>
<protein>
    <recommendedName>
        <fullName evidence="3">Natural product, GG-Bacteroidales family domain protein</fullName>
    </recommendedName>
</protein>
<dbReference type="NCBIfam" id="TIGR04149">
    <property type="entry name" value="GG_sam_targ_CFB"/>
    <property type="match status" value="1"/>
</dbReference>